<dbReference type="Gene3D" id="1.10.10.10">
    <property type="entry name" value="Winged helix-like DNA-binding domain superfamily/Winged helix DNA-binding domain"/>
    <property type="match status" value="1"/>
</dbReference>
<protein>
    <submittedName>
        <fullName evidence="3">Unannotated protein</fullName>
    </submittedName>
</protein>
<dbReference type="SUPFAM" id="SSF52172">
    <property type="entry name" value="CheY-like"/>
    <property type="match status" value="1"/>
</dbReference>
<sequence>MRRRAVVVEDEPMVAALTASALEAGGFDVRVAHNALEARRAVRAFDPDIAILDVWLGEGPSGVDLAHILSRRHPGLSMLVLTKVTDLRALGMSPADLPESCVHIPKSTIISTEQLLEIVDDVLGDRGLAHEQQTASGPLTTLSRSQLDVLRRAAQGYSTPEIARQRNCTTSAVEKLLGSVYLDFGISAGGPLVPRSEAIRVYITHAGIPDRP</sequence>
<dbReference type="GO" id="GO:0006355">
    <property type="term" value="P:regulation of DNA-templated transcription"/>
    <property type="evidence" value="ECO:0007669"/>
    <property type="project" value="InterPro"/>
</dbReference>
<dbReference type="EMBL" id="CAEZYW010000038">
    <property type="protein sequence ID" value="CAB4734238.1"/>
    <property type="molecule type" value="Genomic_DNA"/>
</dbReference>
<dbReference type="PANTHER" id="PTHR43214:SF44">
    <property type="entry name" value="TWO-COMPONENT RESPONSE REGULATOR"/>
    <property type="match status" value="1"/>
</dbReference>
<name>A0A6J6SHP6_9ZZZZ</name>
<reference evidence="3" key="1">
    <citation type="submission" date="2020-05" db="EMBL/GenBank/DDBJ databases">
        <authorList>
            <person name="Chiriac C."/>
            <person name="Salcher M."/>
            <person name="Ghai R."/>
            <person name="Kavagutti S V."/>
        </authorList>
    </citation>
    <scope>NUCLEOTIDE SEQUENCE</scope>
</reference>
<dbReference type="PROSITE" id="PS50110">
    <property type="entry name" value="RESPONSE_REGULATORY"/>
    <property type="match status" value="1"/>
</dbReference>
<dbReference type="InterPro" id="IPR011006">
    <property type="entry name" value="CheY-like_superfamily"/>
</dbReference>
<dbReference type="InterPro" id="IPR016032">
    <property type="entry name" value="Sig_transdc_resp-reg_C-effctor"/>
</dbReference>
<evidence type="ECO:0000313" key="3">
    <source>
        <dbReference type="EMBL" id="CAB4734238.1"/>
    </source>
</evidence>
<dbReference type="SUPFAM" id="SSF46894">
    <property type="entry name" value="C-terminal effector domain of the bipartite response regulators"/>
    <property type="match status" value="1"/>
</dbReference>
<feature type="domain" description="Response regulatory" evidence="2">
    <location>
        <begin position="4"/>
        <end position="119"/>
    </location>
</feature>
<organism evidence="3">
    <name type="scientific">freshwater metagenome</name>
    <dbReference type="NCBI Taxonomy" id="449393"/>
    <lineage>
        <taxon>unclassified sequences</taxon>
        <taxon>metagenomes</taxon>
        <taxon>ecological metagenomes</taxon>
    </lineage>
</organism>
<dbReference type="InterPro" id="IPR000792">
    <property type="entry name" value="Tscrpt_reg_LuxR_C"/>
</dbReference>
<dbReference type="GO" id="GO:0003677">
    <property type="term" value="F:DNA binding"/>
    <property type="evidence" value="ECO:0007669"/>
    <property type="project" value="UniProtKB-KW"/>
</dbReference>
<proteinExistence type="predicted"/>
<dbReference type="GO" id="GO:0000160">
    <property type="term" value="P:phosphorelay signal transduction system"/>
    <property type="evidence" value="ECO:0007669"/>
    <property type="project" value="InterPro"/>
</dbReference>
<evidence type="ECO:0000259" key="2">
    <source>
        <dbReference type="PROSITE" id="PS50110"/>
    </source>
</evidence>
<dbReference type="CDD" id="cd00156">
    <property type="entry name" value="REC"/>
    <property type="match status" value="1"/>
</dbReference>
<gene>
    <name evidence="3" type="ORF">UFOPK2786_00385</name>
</gene>
<dbReference type="SMART" id="SM00448">
    <property type="entry name" value="REC"/>
    <property type="match status" value="1"/>
</dbReference>
<dbReference type="Gene3D" id="3.40.50.2300">
    <property type="match status" value="1"/>
</dbReference>
<accession>A0A6J6SHP6</accession>
<dbReference type="InterPro" id="IPR039420">
    <property type="entry name" value="WalR-like"/>
</dbReference>
<dbReference type="SMART" id="SM00421">
    <property type="entry name" value="HTH_LUXR"/>
    <property type="match status" value="1"/>
</dbReference>
<dbReference type="AlphaFoldDB" id="A0A6J6SHP6"/>
<evidence type="ECO:0000256" key="1">
    <source>
        <dbReference type="ARBA" id="ARBA00023125"/>
    </source>
</evidence>
<keyword evidence="1" id="KW-0238">DNA-binding</keyword>
<dbReference type="InterPro" id="IPR036388">
    <property type="entry name" value="WH-like_DNA-bd_sf"/>
</dbReference>
<dbReference type="InterPro" id="IPR001789">
    <property type="entry name" value="Sig_transdc_resp-reg_receiver"/>
</dbReference>
<dbReference type="PANTHER" id="PTHR43214">
    <property type="entry name" value="TWO-COMPONENT RESPONSE REGULATOR"/>
    <property type="match status" value="1"/>
</dbReference>
<dbReference type="Pfam" id="PF00072">
    <property type="entry name" value="Response_reg"/>
    <property type="match status" value="1"/>
</dbReference>